<comment type="caution">
    <text evidence="5">The sequence shown here is derived from an EMBL/GenBank/DDBJ whole genome shotgun (WGS) entry which is preliminary data.</text>
</comment>
<keyword evidence="2" id="KW-0378">Hydrolase</keyword>
<comment type="similarity">
    <text evidence="1 2">Belongs to the glycosyl hydrolase 31 family.</text>
</comment>
<feature type="domain" description="Glycoside hydrolase family 31 TIM barrel" evidence="3">
    <location>
        <begin position="196"/>
        <end position="503"/>
    </location>
</feature>
<reference evidence="5 6" key="1">
    <citation type="submission" date="2023-08" db="EMBL/GenBank/DDBJ databases">
        <title>Black Yeasts Isolated from many extreme environments.</title>
        <authorList>
            <person name="Coleine C."/>
            <person name="Stajich J.E."/>
            <person name="Selbmann L."/>
        </authorList>
    </citation>
    <scope>NUCLEOTIDE SEQUENCE [LARGE SCALE GENOMIC DNA]</scope>
    <source>
        <strain evidence="5 6">CCFEE 5885</strain>
    </source>
</reference>
<dbReference type="SUPFAM" id="SSF51011">
    <property type="entry name" value="Glycosyl hydrolase domain"/>
    <property type="match status" value="1"/>
</dbReference>
<evidence type="ECO:0000256" key="2">
    <source>
        <dbReference type="RuleBase" id="RU361185"/>
    </source>
</evidence>
<dbReference type="CDD" id="cd06595">
    <property type="entry name" value="GH31_u1"/>
    <property type="match status" value="1"/>
</dbReference>
<feature type="domain" description="Glycosyl hydrolase family 31 C-terminal" evidence="4">
    <location>
        <begin position="511"/>
        <end position="603"/>
    </location>
</feature>
<dbReference type="SUPFAM" id="SSF51445">
    <property type="entry name" value="(Trans)glycosidases"/>
    <property type="match status" value="1"/>
</dbReference>
<dbReference type="InterPro" id="IPR000322">
    <property type="entry name" value="Glyco_hydro_31_TIM"/>
</dbReference>
<dbReference type="Proteomes" id="UP001345013">
    <property type="component" value="Unassembled WGS sequence"/>
</dbReference>
<sequence>MKDYKFETKPLANKAAIVQGPNYRFTILTDRLIRYEWAADGKFEDRASIFAINRDFPVPKFHVYEEGDQDLEIITDHFQLSYDKERFSPSGLLVSFSAKITNWGAQWRYGHETRPGNLGGTARTLDEVDGRCDMGIGVNSTEGYSAIDDSESMLFDGSGWVSRRMPGDRIDGYLFGYGHDYRAAVKALYQLSGNQPVLPRWALGNWWSRYYAYTQKGYIELMDKFRKGGVPLSVAVIDMDWHLVDDPRVPHAGWTGYTWDDKYFPDPESFGRELHSRNLKITLNDHPAWGVHHHESSYEEMAKFIGHDTSKKDPIPFDPTNKKFMEAYLSILHRNIEKQACDFWWIDWQQGTFSRIPNVDPLWMLNHFHFLDNATPEAGATSSAATGAPEKRPLIFSRFAGPGSHRYPVGFSGDSIPEFTNTASNIGYGWWSHDIGGHMGGARDDELVTRWVQYGVFSPIMRLHSSNSPWGSKDPWSYRAESEKVIIDYMRFRHRLVPYLHTLNVTGSSQGEPICQPLYWHFPEHGQAYAYKNEYFFGFELVVAPIVEPRDKQSNMAAVRAWLPPLGRYVDIFTGTVYDGNREVVMHRQLHEYPVLMHEGSIVVLDAASAPVNGCLNPEAFEVYVCVGRNGQASVLEAPEDDSEEAKKQIESKERGALIQYYQDEGTLTANVTGRSWSFRFVAITETPQDLKVTVGGKDITQDASVSIEEYPGVPSLVIKVPQVMENKAEIKIDLGKNPQLSIIDQTERMKAYVLDFQIEFQKKDELWSALTDKKSPVNVRMSNLLAVGLDEAVTGPFAELLLADSRA</sequence>
<dbReference type="Gene3D" id="3.20.20.80">
    <property type="entry name" value="Glycosidases"/>
    <property type="match status" value="1"/>
</dbReference>
<dbReference type="PANTHER" id="PTHR43863">
    <property type="entry name" value="HYDROLASE, PUTATIVE (AFU_ORTHOLOGUE AFUA_1G03140)-RELATED"/>
    <property type="match status" value="1"/>
</dbReference>
<evidence type="ECO:0000259" key="3">
    <source>
        <dbReference type="Pfam" id="PF01055"/>
    </source>
</evidence>
<organism evidence="5 6">
    <name type="scientific">Lithohypha guttulata</name>
    <dbReference type="NCBI Taxonomy" id="1690604"/>
    <lineage>
        <taxon>Eukaryota</taxon>
        <taxon>Fungi</taxon>
        <taxon>Dikarya</taxon>
        <taxon>Ascomycota</taxon>
        <taxon>Pezizomycotina</taxon>
        <taxon>Eurotiomycetes</taxon>
        <taxon>Chaetothyriomycetidae</taxon>
        <taxon>Chaetothyriales</taxon>
        <taxon>Trichomeriaceae</taxon>
        <taxon>Lithohypha</taxon>
    </lineage>
</organism>
<protein>
    <submittedName>
        <fullName evidence="5">Uncharacterized protein</fullName>
    </submittedName>
</protein>
<dbReference type="InterPro" id="IPR017853">
    <property type="entry name" value="GH"/>
</dbReference>
<evidence type="ECO:0000313" key="6">
    <source>
        <dbReference type="Proteomes" id="UP001345013"/>
    </source>
</evidence>
<gene>
    <name evidence="5" type="ORF">LTR24_008535</name>
</gene>
<dbReference type="Gene3D" id="2.60.40.1180">
    <property type="entry name" value="Golgi alpha-mannosidase II"/>
    <property type="match status" value="1"/>
</dbReference>
<dbReference type="Pfam" id="PF21365">
    <property type="entry name" value="Glyco_hydro_31_3rd"/>
    <property type="match status" value="1"/>
</dbReference>
<dbReference type="InterPro" id="IPR051816">
    <property type="entry name" value="Glycosyl_Hydrolase_31"/>
</dbReference>
<accession>A0ABR0K0Q7</accession>
<dbReference type="InterPro" id="IPR013780">
    <property type="entry name" value="Glyco_hydro_b"/>
</dbReference>
<dbReference type="Pfam" id="PF01055">
    <property type="entry name" value="Glyco_hydro_31_2nd"/>
    <property type="match status" value="1"/>
</dbReference>
<evidence type="ECO:0000259" key="4">
    <source>
        <dbReference type="Pfam" id="PF21365"/>
    </source>
</evidence>
<evidence type="ECO:0000313" key="5">
    <source>
        <dbReference type="EMBL" id="KAK5080441.1"/>
    </source>
</evidence>
<dbReference type="PANTHER" id="PTHR43863:SF2">
    <property type="entry name" value="MALTASE-GLUCOAMYLASE"/>
    <property type="match status" value="1"/>
</dbReference>
<evidence type="ECO:0000256" key="1">
    <source>
        <dbReference type="ARBA" id="ARBA00007806"/>
    </source>
</evidence>
<keyword evidence="2" id="KW-0326">Glycosidase</keyword>
<dbReference type="EMBL" id="JAVRRG010000150">
    <property type="protein sequence ID" value="KAK5080441.1"/>
    <property type="molecule type" value="Genomic_DNA"/>
</dbReference>
<proteinExistence type="inferred from homology"/>
<keyword evidence="6" id="KW-1185">Reference proteome</keyword>
<dbReference type="InterPro" id="IPR048395">
    <property type="entry name" value="Glyco_hydro_31_C"/>
</dbReference>
<name>A0ABR0K0Q7_9EURO</name>